<dbReference type="GeneTree" id="ENSGT00710000106813"/>
<protein>
    <submittedName>
        <fullName evidence="11">Uncharacterized protein</fullName>
    </submittedName>
</protein>
<feature type="region of interest" description="Disordered" evidence="9">
    <location>
        <begin position="103"/>
        <end position="203"/>
    </location>
</feature>
<evidence type="ECO:0000256" key="3">
    <source>
        <dbReference type="ARBA" id="ARBA00022536"/>
    </source>
</evidence>
<dbReference type="GO" id="GO:0005886">
    <property type="term" value="C:plasma membrane"/>
    <property type="evidence" value="ECO:0007669"/>
    <property type="project" value="UniProtKB-SubCell"/>
</dbReference>
<evidence type="ECO:0000256" key="5">
    <source>
        <dbReference type="ARBA" id="ARBA00022737"/>
    </source>
</evidence>
<evidence type="ECO:0000256" key="6">
    <source>
        <dbReference type="ARBA" id="ARBA00023136"/>
    </source>
</evidence>
<evidence type="ECO:0000256" key="1">
    <source>
        <dbReference type="ARBA" id="ARBA00004236"/>
    </source>
</evidence>
<accession>H3C2V4</accession>
<keyword evidence="6 10" id="KW-0472">Membrane</keyword>
<reference evidence="12" key="1">
    <citation type="journal article" date="2004" name="Nature">
        <title>Genome duplication in the teleost fish Tetraodon nigroviridis reveals the early vertebrate proto-karyotype.</title>
        <authorList>
            <person name="Jaillon O."/>
            <person name="Aury J.-M."/>
            <person name="Brunet F."/>
            <person name="Petit J.-L."/>
            <person name="Stange-Thomann N."/>
            <person name="Mauceli E."/>
            <person name="Bouneau L."/>
            <person name="Fischer C."/>
            <person name="Ozouf-Costaz C."/>
            <person name="Bernot A."/>
            <person name="Nicaud S."/>
            <person name="Jaffe D."/>
            <person name="Fisher S."/>
            <person name="Lutfalla G."/>
            <person name="Dossat C."/>
            <person name="Segurens B."/>
            <person name="Dasilva C."/>
            <person name="Salanoubat M."/>
            <person name="Levy M."/>
            <person name="Boudet N."/>
            <person name="Castellano S."/>
            <person name="Anthouard V."/>
            <person name="Jubin C."/>
            <person name="Castelli V."/>
            <person name="Katinka M."/>
            <person name="Vacherie B."/>
            <person name="Biemont C."/>
            <person name="Skalli Z."/>
            <person name="Cattolico L."/>
            <person name="Poulain J."/>
            <person name="De Berardinis V."/>
            <person name="Cruaud C."/>
            <person name="Duprat S."/>
            <person name="Brottier P."/>
            <person name="Coutanceau J.-P."/>
            <person name="Gouzy J."/>
            <person name="Parra G."/>
            <person name="Lardier G."/>
            <person name="Chapple C."/>
            <person name="McKernan K.J."/>
            <person name="McEwan P."/>
            <person name="Bosak S."/>
            <person name="Kellis M."/>
            <person name="Volff J.-N."/>
            <person name="Guigo R."/>
            <person name="Zody M.C."/>
            <person name="Mesirov J."/>
            <person name="Lindblad-Toh K."/>
            <person name="Birren B."/>
            <person name="Nusbaum C."/>
            <person name="Kahn D."/>
            <person name="Robinson-Rechavi M."/>
            <person name="Laudet V."/>
            <person name="Schachter V."/>
            <person name="Quetier F."/>
            <person name="Saurin W."/>
            <person name="Scarpelli C."/>
            <person name="Wincker P."/>
            <person name="Lander E.S."/>
            <person name="Weissenbach J."/>
            <person name="Roest Crollius H."/>
        </authorList>
    </citation>
    <scope>NUCLEOTIDE SEQUENCE [LARGE SCALE GENOMIC DNA]</scope>
</reference>
<keyword evidence="10" id="KW-1133">Transmembrane helix</keyword>
<dbReference type="Proteomes" id="UP000007303">
    <property type="component" value="Unassembled WGS sequence"/>
</dbReference>
<dbReference type="AlphaFoldDB" id="H3C2V4"/>
<comment type="subcellular location">
    <subcellularLocation>
        <location evidence="1">Cell membrane</location>
    </subcellularLocation>
</comment>
<keyword evidence="8" id="KW-0325">Glycoprotein</keyword>
<dbReference type="PANTHER" id="PTHR24037:SF10">
    <property type="entry name" value="MUCIN-13"/>
    <property type="match status" value="1"/>
</dbReference>
<dbReference type="InParanoid" id="H3C2V4"/>
<feature type="compositionally biased region" description="Polar residues" evidence="9">
    <location>
        <begin position="159"/>
        <end position="188"/>
    </location>
</feature>
<organism evidence="11 12">
    <name type="scientific">Tetraodon nigroviridis</name>
    <name type="common">Spotted green pufferfish</name>
    <name type="synonym">Chelonodon nigroviridis</name>
    <dbReference type="NCBI Taxonomy" id="99883"/>
    <lineage>
        <taxon>Eukaryota</taxon>
        <taxon>Metazoa</taxon>
        <taxon>Chordata</taxon>
        <taxon>Craniata</taxon>
        <taxon>Vertebrata</taxon>
        <taxon>Euteleostomi</taxon>
        <taxon>Actinopterygii</taxon>
        <taxon>Neopterygii</taxon>
        <taxon>Teleostei</taxon>
        <taxon>Neoteleostei</taxon>
        <taxon>Acanthomorphata</taxon>
        <taxon>Eupercaria</taxon>
        <taxon>Tetraodontiformes</taxon>
        <taxon>Tetradontoidea</taxon>
        <taxon>Tetraodontidae</taxon>
        <taxon>Tetraodon</taxon>
    </lineage>
</organism>
<keyword evidence="10" id="KW-0812">Transmembrane</keyword>
<sequence length="203" mass="21801">GNLCSDDPCDLTSARCNATDGSLDCTCNNEYIPSIYSDRACVACPSGQQAVDGRCSDCPFGYSGFNCAENWKLVLVIVGSVLGGVLLITLIVLVTVTVRSRKHSKSSSADIGKPHAGYSSPSRPQVHNGQHAPAVAGMPRIPRATANKGWNGGSDLEMTPSTSRQNLISERSSNNPYSQNRPQSNPYTANRGHDNPYYKYDSR</sequence>
<dbReference type="InterPro" id="IPR009030">
    <property type="entry name" value="Growth_fac_rcpt_cys_sf"/>
</dbReference>
<evidence type="ECO:0000256" key="9">
    <source>
        <dbReference type="SAM" id="MobiDB-lite"/>
    </source>
</evidence>
<dbReference type="STRING" id="99883.ENSTNIP00000002572"/>
<keyword evidence="12" id="KW-1185">Reference proteome</keyword>
<evidence type="ECO:0000256" key="4">
    <source>
        <dbReference type="ARBA" id="ARBA00022729"/>
    </source>
</evidence>
<evidence type="ECO:0000256" key="8">
    <source>
        <dbReference type="ARBA" id="ARBA00023180"/>
    </source>
</evidence>
<feature type="compositionally biased region" description="Polar residues" evidence="9">
    <location>
        <begin position="119"/>
        <end position="128"/>
    </location>
</feature>
<dbReference type="Ensembl" id="ENSTNIT00000001635.1">
    <property type="protein sequence ID" value="ENSTNIP00000002572.1"/>
    <property type="gene ID" value="ENSTNIG00000001290.1"/>
</dbReference>
<feature type="compositionally biased region" description="Basic and acidic residues" evidence="9">
    <location>
        <begin position="191"/>
        <end position="203"/>
    </location>
</feature>
<evidence type="ECO:0000313" key="11">
    <source>
        <dbReference type="Ensembl" id="ENSTNIP00000002572.1"/>
    </source>
</evidence>
<dbReference type="PANTHER" id="PTHR24037">
    <property type="entry name" value="HEART DEVELOPMENT PROTEIN WITH EGF-LIKE DOMAINS 1"/>
    <property type="match status" value="1"/>
</dbReference>
<keyword evidence="2" id="KW-1003">Cell membrane</keyword>
<keyword evidence="4" id="KW-0732">Signal</keyword>
<reference evidence="11" key="3">
    <citation type="submission" date="2025-09" db="UniProtKB">
        <authorList>
            <consortium name="Ensembl"/>
        </authorList>
    </citation>
    <scope>IDENTIFICATION</scope>
</reference>
<name>H3C2V4_TETNG</name>
<evidence type="ECO:0000256" key="2">
    <source>
        <dbReference type="ARBA" id="ARBA00022475"/>
    </source>
</evidence>
<dbReference type="HOGENOM" id="CLU_103586_0_0_1"/>
<proteinExistence type="predicted"/>
<feature type="transmembrane region" description="Helical" evidence="10">
    <location>
        <begin position="73"/>
        <end position="98"/>
    </location>
</feature>
<keyword evidence="3" id="KW-0245">EGF-like domain</keyword>
<evidence type="ECO:0000313" key="12">
    <source>
        <dbReference type="Proteomes" id="UP000007303"/>
    </source>
</evidence>
<keyword evidence="7" id="KW-1015">Disulfide bond</keyword>
<keyword evidence="5" id="KW-0677">Repeat</keyword>
<dbReference type="SUPFAM" id="SSF57184">
    <property type="entry name" value="Growth factor receptor domain"/>
    <property type="match status" value="1"/>
</dbReference>
<reference evidence="11" key="2">
    <citation type="submission" date="2025-08" db="UniProtKB">
        <authorList>
            <consortium name="Ensembl"/>
        </authorList>
    </citation>
    <scope>IDENTIFICATION</scope>
</reference>
<evidence type="ECO:0000256" key="7">
    <source>
        <dbReference type="ARBA" id="ARBA00023157"/>
    </source>
</evidence>
<evidence type="ECO:0000256" key="10">
    <source>
        <dbReference type="SAM" id="Phobius"/>
    </source>
</evidence>